<dbReference type="InterPro" id="IPR016208">
    <property type="entry name" value="Ald_Oxase/xanthine_DH-like"/>
</dbReference>
<dbReference type="InterPro" id="IPR017609">
    <property type="entry name" value="Xanthine_dehydrogenase_dsu"/>
</dbReference>
<dbReference type="Gene3D" id="3.90.1170.50">
    <property type="entry name" value="Aldehyde oxidase/xanthine dehydrogenase, a/b hammerhead"/>
    <property type="match status" value="1"/>
</dbReference>
<sequence length="762" mass="81191">MSAPARSPQVLDDKISGGIGASPQRPDGTLKVRGEFAYASDLWHENMVWGATLRSPHPHAGIRSIGIAKALAYPGVHAVLTHADVPGENAYGLKHQDTPVLAEDRVRYQGEPVALVAADHPEIARQALKLIEVDYEVWEPVTDMERAAHDETLPRLHENGNVVRHQRIVKGDPDARADVVVSGVYELGMQDQAFLGPEAGLAVPAEDGGVDLYLATQWLHVDQKQTAHALGLPVEKVRLTLSGVGGAFGGREDLSMQVHSCMLALHLGRPVKMSYNREESFFGHVHRHPARMYYEHGATKDGDLVYVKARMYFDGGAYASKTPVVVGNGTTLSVGPYNVPNAHIEGWGVYSNNPTCGAMRGLGAVQPTYAYESQMDKLATALGMDPAELRIRNAMSEGSTTVTGQVVDFPAPVAELVRRVRDMPLPPPNTDELGFPGGAANTTHGEGVVRGIGYGVTIKNIAYAEGLDDYSTARVRLQVIGGEPTALVHTAAAEVGQGLVTVQQQIARSELGVERITLHTSDTSVGDAGSSSASRQTYLTGGAVRNACLAVAERVYALAAERFGVEATNLSGGKVVAADGAVVADLAELLGEDVIEETREYHHRKTYPLDPETGQGNAHVQYGFSAHRAVVDVDTELGLVKVVQLDCAQDVGKAINPDAVLGQIHGGSAQGLGLAVMEEIQVTDGVVRNPSFTDYLIPTILDMPPMRVDILERPDPHAPYGVRGVGEPPTISATPAVANAIRAATGLELPRVPIKPEHLTGT</sequence>
<dbReference type="RefSeq" id="WP_133850148.1">
    <property type="nucleotide sequence ID" value="NZ_SNXZ01000002.1"/>
</dbReference>
<dbReference type="InterPro" id="IPR000674">
    <property type="entry name" value="Ald_Oxase/Xan_DH_a/b"/>
</dbReference>
<dbReference type="NCBIfam" id="TIGR03196">
    <property type="entry name" value="pucD"/>
    <property type="match status" value="1"/>
</dbReference>
<dbReference type="InterPro" id="IPR036856">
    <property type="entry name" value="Ald_Oxase/Xan_DH_a/b_sf"/>
</dbReference>
<evidence type="ECO:0000313" key="3">
    <source>
        <dbReference type="EMBL" id="TDQ01589.1"/>
    </source>
</evidence>
<protein>
    <submittedName>
        <fullName evidence="3">Xanthine dehydrogenase molybdenum binding subunit apoprotein</fullName>
    </submittedName>
</protein>
<dbReference type="Pfam" id="PF01315">
    <property type="entry name" value="Ald_Xan_dh_C"/>
    <property type="match status" value="1"/>
</dbReference>
<dbReference type="EMBL" id="SNXZ01000002">
    <property type="protein sequence ID" value="TDQ01589.1"/>
    <property type="molecule type" value="Genomic_DNA"/>
</dbReference>
<dbReference type="Proteomes" id="UP000295444">
    <property type="component" value="Unassembled WGS sequence"/>
</dbReference>
<dbReference type="GO" id="GO:0005506">
    <property type="term" value="F:iron ion binding"/>
    <property type="evidence" value="ECO:0007669"/>
    <property type="project" value="InterPro"/>
</dbReference>
<dbReference type="GO" id="GO:0016491">
    <property type="term" value="F:oxidoreductase activity"/>
    <property type="evidence" value="ECO:0007669"/>
    <property type="project" value="InterPro"/>
</dbReference>
<dbReference type="OrthoDB" id="135295at2"/>
<keyword evidence="4" id="KW-1185">Reference proteome</keyword>
<dbReference type="InterPro" id="IPR008274">
    <property type="entry name" value="AldOxase/xan_DH_MoCoBD1"/>
</dbReference>
<name>A0A4R6SKV6_LABRH</name>
<evidence type="ECO:0000313" key="4">
    <source>
        <dbReference type="Proteomes" id="UP000295444"/>
    </source>
</evidence>
<dbReference type="Pfam" id="PF20256">
    <property type="entry name" value="MoCoBD_2"/>
    <property type="match status" value="1"/>
</dbReference>
<dbReference type="InterPro" id="IPR037165">
    <property type="entry name" value="AldOxase/xan_DH_Mopterin-bd_sf"/>
</dbReference>
<dbReference type="Gene3D" id="3.30.365.10">
    <property type="entry name" value="Aldehyde oxidase/xanthine dehydrogenase, molybdopterin binding domain"/>
    <property type="match status" value="4"/>
</dbReference>
<feature type="region of interest" description="Disordered" evidence="1">
    <location>
        <begin position="1"/>
        <end position="26"/>
    </location>
</feature>
<gene>
    <name evidence="3" type="ORF">EV186_1021458</name>
</gene>
<evidence type="ECO:0000256" key="1">
    <source>
        <dbReference type="SAM" id="MobiDB-lite"/>
    </source>
</evidence>
<dbReference type="InterPro" id="IPR046867">
    <property type="entry name" value="AldOxase/xan_DH_MoCoBD2"/>
</dbReference>
<comment type="caution">
    <text evidence="3">The sequence shown here is derived from an EMBL/GenBank/DDBJ whole genome shotgun (WGS) entry which is preliminary data.</text>
</comment>
<dbReference type="SUPFAM" id="SSF54665">
    <property type="entry name" value="CO dehydrogenase molybdoprotein N-domain-like"/>
    <property type="match status" value="1"/>
</dbReference>
<proteinExistence type="predicted"/>
<dbReference type="SMART" id="SM01008">
    <property type="entry name" value="Ald_Xan_dh_C"/>
    <property type="match status" value="1"/>
</dbReference>
<reference evidence="3 4" key="1">
    <citation type="submission" date="2019-03" db="EMBL/GenBank/DDBJ databases">
        <title>Genomic Encyclopedia of Type Strains, Phase IV (KMG-IV): sequencing the most valuable type-strain genomes for metagenomic binning, comparative biology and taxonomic classification.</title>
        <authorList>
            <person name="Goeker M."/>
        </authorList>
    </citation>
    <scope>NUCLEOTIDE SEQUENCE [LARGE SCALE GENOMIC DNA]</scope>
    <source>
        <strain evidence="3 4">DSM 45361</strain>
    </source>
</reference>
<dbReference type="PANTHER" id="PTHR11908:SF157">
    <property type="entry name" value="XANTHINE DEHYDROGENASE SUBUNIT D-RELATED"/>
    <property type="match status" value="1"/>
</dbReference>
<evidence type="ECO:0000259" key="2">
    <source>
        <dbReference type="SMART" id="SM01008"/>
    </source>
</evidence>
<dbReference type="Pfam" id="PF02738">
    <property type="entry name" value="MoCoBD_1"/>
    <property type="match status" value="1"/>
</dbReference>
<dbReference type="PANTHER" id="PTHR11908">
    <property type="entry name" value="XANTHINE DEHYDROGENASE"/>
    <property type="match status" value="1"/>
</dbReference>
<organism evidence="3 4">
    <name type="scientific">Labedaea rhizosphaerae</name>
    <dbReference type="NCBI Taxonomy" id="598644"/>
    <lineage>
        <taxon>Bacteria</taxon>
        <taxon>Bacillati</taxon>
        <taxon>Actinomycetota</taxon>
        <taxon>Actinomycetes</taxon>
        <taxon>Pseudonocardiales</taxon>
        <taxon>Pseudonocardiaceae</taxon>
        <taxon>Labedaea</taxon>
    </lineage>
</organism>
<feature type="domain" description="Aldehyde oxidase/xanthine dehydrogenase a/b hammerhead" evidence="2">
    <location>
        <begin position="33"/>
        <end position="139"/>
    </location>
</feature>
<accession>A0A4R6SKV6</accession>
<dbReference type="AlphaFoldDB" id="A0A4R6SKV6"/>
<dbReference type="SUPFAM" id="SSF56003">
    <property type="entry name" value="Molybdenum cofactor-binding domain"/>
    <property type="match status" value="1"/>
</dbReference>